<dbReference type="PANTHER" id="PTHR47584:SF14">
    <property type="entry name" value="L10-INTERACTING MYB DOMAIN-CONTAINING PROTEIN-LIKE"/>
    <property type="match status" value="1"/>
</dbReference>
<gene>
    <name evidence="1" type="ORF">ORAREDHAP_LOCUS49653</name>
</gene>
<protein>
    <recommendedName>
        <fullName evidence="3">Myb/SANT-like domain-containing protein</fullName>
    </recommendedName>
</protein>
<sequence length="130" mass="14971">MLMVRKKSNGLPNMKSFFIHLLYDHVKKGDLQASTFKQKVWSEVSEEHLMPRAKQYRTQGLVHYQLLGEIFNTTAATGQLRYASNQLLPNSNKDRELENNFLNISVHIDVDLDDDGVNLEIDHGKEKESV</sequence>
<keyword evidence="2" id="KW-1185">Reference proteome</keyword>
<reference evidence="2" key="1">
    <citation type="journal article" date="2020" name="Genome Biol.">
        <title>Gamete binning: chromosome-level and haplotype-resolved genome assembly enabled by high-throughput single-cell sequencing of gamete genomes.</title>
        <authorList>
            <person name="Campoy J.A."/>
            <person name="Sun H."/>
            <person name="Goel M."/>
            <person name="Jiao W.-B."/>
            <person name="Folz-Donahue K."/>
            <person name="Wang N."/>
            <person name="Rubio M."/>
            <person name="Liu C."/>
            <person name="Kukat C."/>
            <person name="Ruiz D."/>
            <person name="Huettel B."/>
            <person name="Schneeberger K."/>
        </authorList>
    </citation>
    <scope>NUCLEOTIDE SEQUENCE [LARGE SCALE GENOMIC DNA]</scope>
    <source>
        <strain evidence="2">cv. Rojo Pasion</strain>
    </source>
</reference>
<dbReference type="OrthoDB" id="686198at2759"/>
<dbReference type="Proteomes" id="UP000507245">
    <property type="component" value="Unassembled WGS sequence"/>
</dbReference>
<dbReference type="AlphaFoldDB" id="A0A6J5Y9W6"/>
<evidence type="ECO:0000313" key="2">
    <source>
        <dbReference type="Proteomes" id="UP000507245"/>
    </source>
</evidence>
<organism evidence="1 2">
    <name type="scientific">Prunus armeniaca</name>
    <name type="common">Apricot</name>
    <name type="synonym">Armeniaca vulgaris</name>
    <dbReference type="NCBI Taxonomy" id="36596"/>
    <lineage>
        <taxon>Eukaryota</taxon>
        <taxon>Viridiplantae</taxon>
        <taxon>Streptophyta</taxon>
        <taxon>Embryophyta</taxon>
        <taxon>Tracheophyta</taxon>
        <taxon>Spermatophyta</taxon>
        <taxon>Magnoliopsida</taxon>
        <taxon>eudicotyledons</taxon>
        <taxon>Gunneridae</taxon>
        <taxon>Pentapetalae</taxon>
        <taxon>rosids</taxon>
        <taxon>fabids</taxon>
        <taxon>Rosales</taxon>
        <taxon>Rosaceae</taxon>
        <taxon>Amygdaloideae</taxon>
        <taxon>Amygdaleae</taxon>
        <taxon>Prunus</taxon>
    </lineage>
</organism>
<dbReference type="EMBL" id="CAEKKB010000008">
    <property type="protein sequence ID" value="CAB4320715.1"/>
    <property type="molecule type" value="Genomic_DNA"/>
</dbReference>
<name>A0A6J5Y9W6_PRUAR</name>
<accession>A0A6J5Y9W6</accession>
<evidence type="ECO:0008006" key="3">
    <source>
        <dbReference type="Google" id="ProtNLM"/>
    </source>
</evidence>
<dbReference type="PANTHER" id="PTHR47584">
    <property type="match status" value="1"/>
</dbReference>
<evidence type="ECO:0000313" key="1">
    <source>
        <dbReference type="EMBL" id="CAB4320715.1"/>
    </source>
</evidence>
<dbReference type="InterPro" id="IPR045026">
    <property type="entry name" value="LIMYB"/>
</dbReference>
<proteinExistence type="predicted"/>